<dbReference type="AlphaFoldDB" id="A0A1I8PC84"/>
<keyword evidence="2" id="KW-0328">Glycosyltransferase</keyword>
<name>A0A1I8PC84_STOCA</name>
<proteinExistence type="inferred from homology"/>
<feature type="chain" id="PRO_5009326369" description="UDP-glycosyltransferases domain-containing protein" evidence="5">
    <location>
        <begin position="27"/>
        <end position="542"/>
    </location>
</feature>
<dbReference type="PANTHER" id="PTHR48043:SF159">
    <property type="entry name" value="EG:EG0003.4 PROTEIN-RELATED"/>
    <property type="match status" value="1"/>
</dbReference>
<keyword evidence="3" id="KW-0808">Transferase</keyword>
<evidence type="ECO:0008006" key="8">
    <source>
        <dbReference type="Google" id="ProtNLM"/>
    </source>
</evidence>
<sequence>MKRTGKFLSTFLFIACLAWHITPSNGANILGLFTSHSPSHLIVHMSLVKVLAERGHNVTVLVSQKPKVTHKDIKVILIPPTDEVEQLLNQEVSAMSQRKNSMFTTMKNMFGSLGILINMQADMLKDPRFTVLYDNPDTKFDLIIAGVFMNDYQLGVAAKLKVPIVLSWMGPPTVMTDGMVGNPPEISYVPNMNMAVKVGEKMTFMQRISNFFMNGFFKVIMTLLDIRMNNFYKNLFPTDGSFPSLSDMKKNVSLVFCNSHFSEGPVRPNVPAVVEIGGIQVKDKPDPLPKDIANFLNGANDTGAVLFSLGSNLKGSSIKPETATYIFNVLSKLKQKVIWKWEDLEHTPGKSPNILYQKWMPQDDILAHPNMKLFITHAGKGGVVEAQYHGVPMLALPVFADQHGNADKLTQAGYGLQLELLSLTEDSLRQNVLEILNNPEYRRNVQQFSRLYRDRPMSARESVAFWVEYILRHHGAAHMQSPLVHMNFIESMNLDVYVFLLAVTYVLYRVFRLAFCFLCTKVCKKFSCSKTKPKKTPKVKKQ</sequence>
<dbReference type="Pfam" id="PF00201">
    <property type="entry name" value="UDPGT"/>
    <property type="match status" value="1"/>
</dbReference>
<keyword evidence="7" id="KW-1185">Reference proteome</keyword>
<dbReference type="VEuPathDB" id="VectorBase:SCAU006754"/>
<evidence type="ECO:0000256" key="2">
    <source>
        <dbReference type="ARBA" id="ARBA00022676"/>
    </source>
</evidence>
<evidence type="ECO:0000256" key="1">
    <source>
        <dbReference type="ARBA" id="ARBA00009995"/>
    </source>
</evidence>
<feature type="signal peptide" evidence="5">
    <location>
        <begin position="1"/>
        <end position="26"/>
    </location>
</feature>
<keyword evidence="5" id="KW-0732">Signal</keyword>
<evidence type="ECO:0000313" key="7">
    <source>
        <dbReference type="Proteomes" id="UP000095300"/>
    </source>
</evidence>
<dbReference type="SUPFAM" id="SSF53756">
    <property type="entry name" value="UDP-Glycosyltransferase/glycogen phosphorylase"/>
    <property type="match status" value="1"/>
</dbReference>
<dbReference type="KEGG" id="scac:106082295"/>
<accession>A0A1I8PC84</accession>
<feature type="transmembrane region" description="Helical" evidence="4">
    <location>
        <begin position="496"/>
        <end position="520"/>
    </location>
</feature>
<gene>
    <name evidence="6" type="primary">106082295</name>
</gene>
<dbReference type="PANTHER" id="PTHR48043">
    <property type="entry name" value="EG:EG0003.4 PROTEIN-RELATED"/>
    <property type="match status" value="1"/>
</dbReference>
<dbReference type="FunFam" id="3.40.50.2000:FF:000050">
    <property type="entry name" value="UDP-glucuronosyltransferase"/>
    <property type="match status" value="1"/>
</dbReference>
<organism evidence="6 7">
    <name type="scientific">Stomoxys calcitrans</name>
    <name type="common">Stable fly</name>
    <name type="synonym">Conops calcitrans</name>
    <dbReference type="NCBI Taxonomy" id="35570"/>
    <lineage>
        <taxon>Eukaryota</taxon>
        <taxon>Metazoa</taxon>
        <taxon>Ecdysozoa</taxon>
        <taxon>Arthropoda</taxon>
        <taxon>Hexapoda</taxon>
        <taxon>Insecta</taxon>
        <taxon>Pterygota</taxon>
        <taxon>Neoptera</taxon>
        <taxon>Endopterygota</taxon>
        <taxon>Diptera</taxon>
        <taxon>Brachycera</taxon>
        <taxon>Muscomorpha</taxon>
        <taxon>Muscoidea</taxon>
        <taxon>Muscidae</taxon>
        <taxon>Stomoxys</taxon>
    </lineage>
</organism>
<evidence type="ECO:0000313" key="6">
    <source>
        <dbReference type="EnsemblMetazoa" id="SCAU006754-PA"/>
    </source>
</evidence>
<dbReference type="EnsemblMetazoa" id="SCAU006754-RA">
    <property type="protein sequence ID" value="SCAU006754-PA"/>
    <property type="gene ID" value="SCAU006754"/>
</dbReference>
<dbReference type="CDD" id="cd03784">
    <property type="entry name" value="GT1_Gtf-like"/>
    <property type="match status" value="1"/>
</dbReference>
<dbReference type="Gene3D" id="3.40.50.2000">
    <property type="entry name" value="Glycogen Phosphorylase B"/>
    <property type="match status" value="2"/>
</dbReference>
<keyword evidence="4" id="KW-0812">Transmembrane</keyword>
<dbReference type="GO" id="GO:0008194">
    <property type="term" value="F:UDP-glycosyltransferase activity"/>
    <property type="evidence" value="ECO:0007669"/>
    <property type="project" value="InterPro"/>
</dbReference>
<evidence type="ECO:0000256" key="4">
    <source>
        <dbReference type="SAM" id="Phobius"/>
    </source>
</evidence>
<dbReference type="InterPro" id="IPR050271">
    <property type="entry name" value="UDP-glycosyltransferase"/>
</dbReference>
<keyword evidence="4" id="KW-0472">Membrane</keyword>
<comment type="similarity">
    <text evidence="1">Belongs to the UDP-glycosyltransferase family.</text>
</comment>
<dbReference type="InterPro" id="IPR002213">
    <property type="entry name" value="UDP_glucos_trans"/>
</dbReference>
<keyword evidence="4" id="KW-1133">Transmembrane helix</keyword>
<reference evidence="6" key="1">
    <citation type="submission" date="2020-05" db="UniProtKB">
        <authorList>
            <consortium name="EnsemblMetazoa"/>
        </authorList>
    </citation>
    <scope>IDENTIFICATION</scope>
    <source>
        <strain evidence="6">USDA</strain>
    </source>
</reference>
<evidence type="ECO:0000256" key="3">
    <source>
        <dbReference type="ARBA" id="ARBA00022679"/>
    </source>
</evidence>
<dbReference type="Proteomes" id="UP000095300">
    <property type="component" value="Unassembled WGS sequence"/>
</dbReference>
<dbReference type="OrthoDB" id="5835829at2759"/>
<evidence type="ECO:0000256" key="5">
    <source>
        <dbReference type="SAM" id="SignalP"/>
    </source>
</evidence>
<protein>
    <recommendedName>
        <fullName evidence="8">UDP-glycosyltransferases domain-containing protein</fullName>
    </recommendedName>
</protein>